<gene>
    <name evidence="8" type="ORF">JOF29_002533</name>
</gene>
<dbReference type="GO" id="GO:0004617">
    <property type="term" value="F:phosphoglycerate dehydrogenase activity"/>
    <property type="evidence" value="ECO:0007669"/>
    <property type="project" value="UniProtKB-EC"/>
</dbReference>
<evidence type="ECO:0000256" key="2">
    <source>
        <dbReference type="ARBA" id="ARBA00023002"/>
    </source>
</evidence>
<comment type="similarity">
    <text evidence="1 4">Belongs to the D-isomer specific 2-hydroxyacid dehydrogenase family.</text>
</comment>
<evidence type="ECO:0000256" key="1">
    <source>
        <dbReference type="ARBA" id="ARBA00005854"/>
    </source>
</evidence>
<proteinExistence type="inferred from homology"/>
<keyword evidence="3" id="KW-0520">NAD</keyword>
<dbReference type="InterPro" id="IPR036291">
    <property type="entry name" value="NAD(P)-bd_dom_sf"/>
</dbReference>
<dbReference type="Gene3D" id="3.40.50.720">
    <property type="entry name" value="NAD(P)-binding Rossmann-like Domain"/>
    <property type="match status" value="2"/>
</dbReference>
<keyword evidence="9" id="KW-1185">Reference proteome</keyword>
<evidence type="ECO:0000313" key="9">
    <source>
        <dbReference type="Proteomes" id="UP000755585"/>
    </source>
</evidence>
<accession>A0ABS4UIM0</accession>
<feature type="domain" description="D-isomer specific 2-hydroxyacid dehydrogenase catalytic" evidence="6">
    <location>
        <begin position="43"/>
        <end position="302"/>
    </location>
</feature>
<dbReference type="Proteomes" id="UP000755585">
    <property type="component" value="Unassembled WGS sequence"/>
</dbReference>
<feature type="compositionally biased region" description="Basic and acidic residues" evidence="5">
    <location>
        <begin position="308"/>
        <end position="321"/>
    </location>
</feature>
<dbReference type="PANTHER" id="PTHR43761:SF1">
    <property type="entry name" value="D-ISOMER SPECIFIC 2-HYDROXYACID DEHYDROGENASE CATALYTIC DOMAIN-CONTAINING PROTEIN-RELATED"/>
    <property type="match status" value="1"/>
</dbReference>
<evidence type="ECO:0000256" key="4">
    <source>
        <dbReference type="RuleBase" id="RU003719"/>
    </source>
</evidence>
<keyword evidence="2 4" id="KW-0560">Oxidoreductase</keyword>
<feature type="region of interest" description="Disordered" evidence="5">
    <location>
        <begin position="300"/>
        <end position="321"/>
    </location>
</feature>
<evidence type="ECO:0000256" key="5">
    <source>
        <dbReference type="SAM" id="MobiDB-lite"/>
    </source>
</evidence>
<organism evidence="8 9">
    <name type="scientific">Kribbella aluminosa</name>
    <dbReference type="NCBI Taxonomy" id="416017"/>
    <lineage>
        <taxon>Bacteria</taxon>
        <taxon>Bacillati</taxon>
        <taxon>Actinomycetota</taxon>
        <taxon>Actinomycetes</taxon>
        <taxon>Propionibacteriales</taxon>
        <taxon>Kribbellaceae</taxon>
        <taxon>Kribbella</taxon>
    </lineage>
</organism>
<dbReference type="RefSeq" id="WP_209694349.1">
    <property type="nucleotide sequence ID" value="NZ_BAAAVU010000042.1"/>
</dbReference>
<evidence type="ECO:0000259" key="6">
    <source>
        <dbReference type="Pfam" id="PF00389"/>
    </source>
</evidence>
<dbReference type="InterPro" id="IPR050418">
    <property type="entry name" value="D-iso_2-hydroxyacid_DH_PdxB"/>
</dbReference>
<dbReference type="PANTHER" id="PTHR43761">
    <property type="entry name" value="D-ISOMER SPECIFIC 2-HYDROXYACID DEHYDROGENASE FAMILY PROTEIN (AFU_ORTHOLOGUE AFUA_1G13630)"/>
    <property type="match status" value="1"/>
</dbReference>
<reference evidence="8 9" key="1">
    <citation type="submission" date="2021-03" db="EMBL/GenBank/DDBJ databases">
        <title>Sequencing the genomes of 1000 actinobacteria strains.</title>
        <authorList>
            <person name="Klenk H.-P."/>
        </authorList>
    </citation>
    <scope>NUCLEOTIDE SEQUENCE [LARGE SCALE GENOMIC DNA]</scope>
    <source>
        <strain evidence="8 9">DSM 18824</strain>
    </source>
</reference>
<dbReference type="SUPFAM" id="SSF52283">
    <property type="entry name" value="Formate/glycerate dehydrogenase catalytic domain-like"/>
    <property type="match status" value="1"/>
</dbReference>
<evidence type="ECO:0000313" key="8">
    <source>
        <dbReference type="EMBL" id="MBP2351450.1"/>
    </source>
</evidence>
<sequence>MAVTGRLLLVLDSLLDDDLTVETAASQELGWELRRWSGDLQELGTADAVVHVRTAIDRDLISRLARCRVVGRFGTGVDTVDLAAAETARLAVVNVRDYCTAELANHTLGLGLALVQRLGPQHDNVEWQRHGWQEYIAQNARPGAMNALVIGLGAVGRHLAESIVTLGWRTMVTSRRADVPLDPQMTAVSLAQGLARADIVFVQCELGPTTRGFFNEELIRCVRPGTILVNTARVALLDENAVAAAIQDRTLGGLGLDARLAPEGPLAAVLGHPRVLVTPHIGWYSERSLHQLRRRTVTSTITTYPNTSDHDTEQDPPHALN</sequence>
<name>A0ABS4UIM0_9ACTN</name>
<dbReference type="EMBL" id="JAGINT010000001">
    <property type="protein sequence ID" value="MBP2351450.1"/>
    <property type="molecule type" value="Genomic_DNA"/>
</dbReference>
<dbReference type="Pfam" id="PF00389">
    <property type="entry name" value="2-Hacid_dh"/>
    <property type="match status" value="1"/>
</dbReference>
<protein>
    <submittedName>
        <fullName evidence="8">D-3-phosphoglycerate dehydrogenase</fullName>
        <ecNumber evidence="8">1.1.1.95</ecNumber>
    </submittedName>
</protein>
<evidence type="ECO:0000256" key="3">
    <source>
        <dbReference type="ARBA" id="ARBA00023027"/>
    </source>
</evidence>
<feature type="domain" description="D-isomer specific 2-hydroxyacid dehydrogenase NAD-binding" evidence="7">
    <location>
        <begin position="109"/>
        <end position="282"/>
    </location>
</feature>
<dbReference type="SUPFAM" id="SSF51735">
    <property type="entry name" value="NAD(P)-binding Rossmann-fold domains"/>
    <property type="match status" value="1"/>
</dbReference>
<comment type="caution">
    <text evidence="8">The sequence shown here is derived from an EMBL/GenBank/DDBJ whole genome shotgun (WGS) entry which is preliminary data.</text>
</comment>
<dbReference type="InterPro" id="IPR006140">
    <property type="entry name" value="D-isomer_DH_NAD-bd"/>
</dbReference>
<dbReference type="EC" id="1.1.1.95" evidence="8"/>
<dbReference type="Pfam" id="PF02826">
    <property type="entry name" value="2-Hacid_dh_C"/>
    <property type="match status" value="1"/>
</dbReference>
<evidence type="ECO:0000259" key="7">
    <source>
        <dbReference type="Pfam" id="PF02826"/>
    </source>
</evidence>
<dbReference type="InterPro" id="IPR006139">
    <property type="entry name" value="D-isomer_2_OHA_DH_cat_dom"/>
</dbReference>